<dbReference type="InterPro" id="IPR010982">
    <property type="entry name" value="Lambda_DNA-bd_dom_sf"/>
</dbReference>
<dbReference type="AlphaFoldDB" id="A0A644XNB7"/>
<dbReference type="EMBL" id="VSSQ01002493">
    <property type="protein sequence ID" value="MPM15753.1"/>
    <property type="molecule type" value="Genomic_DNA"/>
</dbReference>
<accession>A0A644XNB7</accession>
<protein>
    <recommendedName>
        <fullName evidence="2">HTH cro/C1-type domain-containing protein</fullName>
    </recommendedName>
</protein>
<keyword evidence="1" id="KW-0175">Coiled coil</keyword>
<proteinExistence type="predicted"/>
<gene>
    <name evidence="3" type="ORF">SDC9_62125</name>
</gene>
<organism evidence="3">
    <name type="scientific">bioreactor metagenome</name>
    <dbReference type="NCBI Taxonomy" id="1076179"/>
    <lineage>
        <taxon>unclassified sequences</taxon>
        <taxon>metagenomes</taxon>
        <taxon>ecological metagenomes</taxon>
    </lineage>
</organism>
<dbReference type="PROSITE" id="PS50943">
    <property type="entry name" value="HTH_CROC1"/>
    <property type="match status" value="1"/>
</dbReference>
<dbReference type="CDD" id="cd00093">
    <property type="entry name" value="HTH_XRE"/>
    <property type="match status" value="1"/>
</dbReference>
<feature type="domain" description="HTH cro/C1-type" evidence="2">
    <location>
        <begin position="29"/>
        <end position="73"/>
    </location>
</feature>
<comment type="caution">
    <text evidence="3">The sequence shown here is derived from an EMBL/GenBank/DDBJ whole genome shotgun (WGS) entry which is preliminary data.</text>
</comment>
<feature type="coiled-coil region" evidence="1">
    <location>
        <begin position="117"/>
        <end position="158"/>
    </location>
</feature>
<evidence type="ECO:0000256" key="1">
    <source>
        <dbReference type="SAM" id="Coils"/>
    </source>
</evidence>
<sequence>MPYNQVNTDIGIRLLTLYNQLKNTGKVKSQKEFAEKIGILPSHITEIKKGRSRISVKKLQEITGELEKYKGWLITGKNSPFASGEFQIDEINARTVERLEDGRYVIPEGMWMDYMRRIETQNENDANKEMLKALEEEVSALREEILELKKTNVQEDNAVCADVG</sequence>
<dbReference type="SUPFAM" id="SSF47413">
    <property type="entry name" value="lambda repressor-like DNA-binding domains"/>
    <property type="match status" value="1"/>
</dbReference>
<name>A0A644XNB7_9ZZZZ</name>
<reference evidence="3" key="1">
    <citation type="submission" date="2019-08" db="EMBL/GenBank/DDBJ databases">
        <authorList>
            <person name="Kucharzyk K."/>
            <person name="Murdoch R.W."/>
            <person name="Higgins S."/>
            <person name="Loffler F."/>
        </authorList>
    </citation>
    <scope>NUCLEOTIDE SEQUENCE</scope>
</reference>
<evidence type="ECO:0000313" key="3">
    <source>
        <dbReference type="EMBL" id="MPM15753.1"/>
    </source>
</evidence>
<evidence type="ECO:0000259" key="2">
    <source>
        <dbReference type="PROSITE" id="PS50943"/>
    </source>
</evidence>
<dbReference type="InterPro" id="IPR001387">
    <property type="entry name" value="Cro/C1-type_HTH"/>
</dbReference>
<dbReference type="GO" id="GO:0003677">
    <property type="term" value="F:DNA binding"/>
    <property type="evidence" value="ECO:0007669"/>
    <property type="project" value="InterPro"/>
</dbReference>
<dbReference type="Gene3D" id="1.10.260.40">
    <property type="entry name" value="lambda repressor-like DNA-binding domains"/>
    <property type="match status" value="1"/>
</dbReference>
<dbReference type="Pfam" id="PF01381">
    <property type="entry name" value="HTH_3"/>
    <property type="match status" value="1"/>
</dbReference>